<protein>
    <recommendedName>
        <fullName evidence="5">DUF485 domain-containing protein</fullName>
    </recommendedName>
</protein>
<dbReference type="EMBL" id="BAABAH010000007">
    <property type="protein sequence ID" value="GAA3820694.1"/>
    <property type="molecule type" value="Genomic_DNA"/>
</dbReference>
<keyword evidence="2" id="KW-0472">Membrane</keyword>
<keyword evidence="2" id="KW-1133">Transmembrane helix</keyword>
<evidence type="ECO:0000256" key="2">
    <source>
        <dbReference type="SAM" id="Phobius"/>
    </source>
</evidence>
<evidence type="ECO:0000256" key="1">
    <source>
        <dbReference type="SAM" id="MobiDB-lite"/>
    </source>
</evidence>
<keyword evidence="2" id="KW-0812">Transmembrane</keyword>
<accession>A0ABP7IKH2</accession>
<gene>
    <name evidence="3" type="ORF">GCM10022242_22980</name>
</gene>
<evidence type="ECO:0000313" key="4">
    <source>
        <dbReference type="Proteomes" id="UP001501821"/>
    </source>
</evidence>
<proteinExistence type="predicted"/>
<feature type="transmembrane region" description="Helical" evidence="2">
    <location>
        <begin position="59"/>
        <end position="81"/>
    </location>
</feature>
<sequence length="144" mass="15475">MREAARDAVVSEEPPPRVRVTGPSRQLAGRPRSRLGDVHEQTPLGGVYLSSLLRAQLGLAVRVLAVVAVTIVALPLLFHLVPGLSDVELAGLPLAWVLLGGAVYPFLLLLGWRYVRQAERNERDFADLVHGAADEDGPEDEAGA</sequence>
<dbReference type="Proteomes" id="UP001501821">
    <property type="component" value="Unassembled WGS sequence"/>
</dbReference>
<keyword evidence="4" id="KW-1185">Reference proteome</keyword>
<comment type="caution">
    <text evidence="3">The sequence shown here is derived from an EMBL/GenBank/DDBJ whole genome shotgun (WGS) entry which is preliminary data.</text>
</comment>
<feature type="region of interest" description="Disordered" evidence="1">
    <location>
        <begin position="1"/>
        <end position="35"/>
    </location>
</feature>
<reference evidence="4" key="1">
    <citation type="journal article" date="2019" name="Int. J. Syst. Evol. Microbiol.">
        <title>The Global Catalogue of Microorganisms (GCM) 10K type strain sequencing project: providing services to taxonomists for standard genome sequencing and annotation.</title>
        <authorList>
            <consortium name="The Broad Institute Genomics Platform"/>
            <consortium name="The Broad Institute Genome Sequencing Center for Infectious Disease"/>
            <person name="Wu L."/>
            <person name="Ma J."/>
        </authorList>
    </citation>
    <scope>NUCLEOTIDE SEQUENCE [LARGE SCALE GENOMIC DNA]</scope>
    <source>
        <strain evidence="4">JCM 16953</strain>
    </source>
</reference>
<evidence type="ECO:0000313" key="3">
    <source>
        <dbReference type="EMBL" id="GAA3820694.1"/>
    </source>
</evidence>
<name>A0ABP7IKH2_9ACTN</name>
<organism evidence="3 4">
    <name type="scientific">Nocardioides panacisoli</name>
    <dbReference type="NCBI Taxonomy" id="627624"/>
    <lineage>
        <taxon>Bacteria</taxon>
        <taxon>Bacillati</taxon>
        <taxon>Actinomycetota</taxon>
        <taxon>Actinomycetes</taxon>
        <taxon>Propionibacteriales</taxon>
        <taxon>Nocardioidaceae</taxon>
        <taxon>Nocardioides</taxon>
    </lineage>
</organism>
<evidence type="ECO:0008006" key="5">
    <source>
        <dbReference type="Google" id="ProtNLM"/>
    </source>
</evidence>
<feature type="transmembrane region" description="Helical" evidence="2">
    <location>
        <begin position="93"/>
        <end position="115"/>
    </location>
</feature>